<evidence type="ECO:0000256" key="4">
    <source>
        <dbReference type="ARBA" id="ARBA00022807"/>
    </source>
</evidence>
<dbReference type="PANTHER" id="PTHR47053">
    <property type="entry name" value="MUREIN DD-ENDOPEPTIDASE MEPH-RELATED"/>
    <property type="match status" value="1"/>
</dbReference>
<dbReference type="SUPFAM" id="SSF54001">
    <property type="entry name" value="Cysteine proteinases"/>
    <property type="match status" value="1"/>
</dbReference>
<dbReference type="Pfam" id="PF00877">
    <property type="entry name" value="NLPC_P60"/>
    <property type="match status" value="1"/>
</dbReference>
<evidence type="ECO:0000256" key="2">
    <source>
        <dbReference type="ARBA" id="ARBA00022670"/>
    </source>
</evidence>
<evidence type="ECO:0000256" key="1">
    <source>
        <dbReference type="ARBA" id="ARBA00007074"/>
    </source>
</evidence>
<evidence type="ECO:0000313" key="8">
    <source>
        <dbReference type="Proteomes" id="UP000294292"/>
    </source>
</evidence>
<feature type="domain" description="NlpC/P60" evidence="6">
    <location>
        <begin position="33"/>
        <end position="156"/>
    </location>
</feature>
<keyword evidence="5" id="KW-0732">Signal</keyword>
<proteinExistence type="inferred from homology"/>
<reference evidence="7 8" key="1">
    <citation type="submission" date="2019-03" db="EMBL/GenBank/DDBJ databases">
        <title>Complete genome sequence of Paenisporosarcina antarctica CGMCC 1.6503T.</title>
        <authorList>
            <person name="Rong J.-C."/>
            <person name="Chi N.-Y."/>
            <person name="Zhang Q.-F."/>
        </authorList>
    </citation>
    <scope>NUCLEOTIDE SEQUENCE [LARGE SCALE GENOMIC DNA]</scope>
    <source>
        <strain evidence="7 8">CGMCC 1.6503</strain>
    </source>
</reference>
<gene>
    <name evidence="7" type="ORF">E2636_11965</name>
</gene>
<dbReference type="AlphaFoldDB" id="A0A4P6ZZV0"/>
<dbReference type="KEGG" id="panc:E2636_11965"/>
<keyword evidence="3" id="KW-0378">Hydrolase</keyword>
<dbReference type="PROSITE" id="PS51935">
    <property type="entry name" value="NLPC_P60"/>
    <property type="match status" value="1"/>
</dbReference>
<dbReference type="InterPro" id="IPR000064">
    <property type="entry name" value="NLP_P60_dom"/>
</dbReference>
<accession>A0A4P6ZZV0</accession>
<dbReference type="Gene3D" id="3.90.1720.10">
    <property type="entry name" value="endopeptidase domain like (from Nostoc punctiforme)"/>
    <property type="match status" value="1"/>
</dbReference>
<dbReference type="OrthoDB" id="9813368at2"/>
<evidence type="ECO:0000259" key="6">
    <source>
        <dbReference type="PROSITE" id="PS51935"/>
    </source>
</evidence>
<keyword evidence="2" id="KW-0645">Protease</keyword>
<feature type="signal peptide" evidence="5">
    <location>
        <begin position="1"/>
        <end position="31"/>
    </location>
</feature>
<feature type="chain" id="PRO_5020874515" evidence="5">
    <location>
        <begin position="32"/>
        <end position="165"/>
    </location>
</feature>
<dbReference type="InterPro" id="IPR038765">
    <property type="entry name" value="Papain-like_cys_pep_sf"/>
</dbReference>
<dbReference type="EMBL" id="CP038015">
    <property type="protein sequence ID" value="QBP41818.1"/>
    <property type="molecule type" value="Genomic_DNA"/>
</dbReference>
<protein>
    <submittedName>
        <fullName evidence="7">NlpC/P60 family protein</fullName>
    </submittedName>
</protein>
<keyword evidence="8" id="KW-1185">Reference proteome</keyword>
<dbReference type="RefSeq" id="WP_134210391.1">
    <property type="nucleotide sequence ID" value="NZ_CP038015.1"/>
</dbReference>
<dbReference type="GO" id="GO:0008234">
    <property type="term" value="F:cysteine-type peptidase activity"/>
    <property type="evidence" value="ECO:0007669"/>
    <property type="project" value="UniProtKB-KW"/>
</dbReference>
<name>A0A4P6ZZV0_9BACL</name>
<evidence type="ECO:0000256" key="5">
    <source>
        <dbReference type="SAM" id="SignalP"/>
    </source>
</evidence>
<sequence>MKRQSQLFKIITMLTIALFLVIAPFANLADAANGVKSTQVASVANKVMGTKYVYGGTSTKGFDCSGFVGYVYKKVGVKLPRTTGGMYATGKSVAKKNLKVGDVVFFNTSGRGVSHAGIYIGNGKFAHSSSSKGVSVAKINDPYYWGSKYMGAKRVAKVTQVAAKK</sequence>
<keyword evidence="4" id="KW-0788">Thiol protease</keyword>
<dbReference type="Proteomes" id="UP000294292">
    <property type="component" value="Chromosome"/>
</dbReference>
<organism evidence="7 8">
    <name type="scientific">Paenisporosarcina antarctica</name>
    <dbReference type="NCBI Taxonomy" id="417367"/>
    <lineage>
        <taxon>Bacteria</taxon>
        <taxon>Bacillati</taxon>
        <taxon>Bacillota</taxon>
        <taxon>Bacilli</taxon>
        <taxon>Bacillales</taxon>
        <taxon>Caryophanaceae</taxon>
        <taxon>Paenisporosarcina</taxon>
    </lineage>
</organism>
<dbReference type="GO" id="GO:0006508">
    <property type="term" value="P:proteolysis"/>
    <property type="evidence" value="ECO:0007669"/>
    <property type="project" value="UniProtKB-KW"/>
</dbReference>
<comment type="similarity">
    <text evidence="1">Belongs to the peptidase C40 family.</text>
</comment>
<evidence type="ECO:0000313" key="7">
    <source>
        <dbReference type="EMBL" id="QBP41818.1"/>
    </source>
</evidence>
<evidence type="ECO:0000256" key="3">
    <source>
        <dbReference type="ARBA" id="ARBA00022801"/>
    </source>
</evidence>
<dbReference type="InterPro" id="IPR051202">
    <property type="entry name" value="Peptidase_C40"/>
</dbReference>
<dbReference type="PANTHER" id="PTHR47053:SF1">
    <property type="entry name" value="MUREIN DD-ENDOPEPTIDASE MEPH-RELATED"/>
    <property type="match status" value="1"/>
</dbReference>